<evidence type="ECO:0000313" key="2">
    <source>
        <dbReference type="EMBL" id="PZQ99915.1"/>
    </source>
</evidence>
<keyword evidence="1" id="KW-0472">Membrane</keyword>
<keyword evidence="1" id="KW-0812">Transmembrane</keyword>
<protein>
    <submittedName>
        <fullName evidence="2">Uncharacterized protein</fullName>
    </submittedName>
</protein>
<dbReference type="Proteomes" id="UP000248975">
    <property type="component" value="Unassembled WGS sequence"/>
</dbReference>
<sequence length="103" mass="11298">MAEILKEPRRPHAEVAVALAGMPGQLRMAAAATNDMVFYLDAPLALMLARRIEAGERVRVLEIPVRRPDTRVELFFRAFLLGVGGLSFVDLTTKVLIGLGVLQ</sequence>
<dbReference type="AlphaFoldDB" id="A0A2W5SKS4"/>
<reference evidence="2 3" key="1">
    <citation type="submission" date="2017-08" db="EMBL/GenBank/DDBJ databases">
        <title>Infants hospitalized years apart are colonized by the same room-sourced microbial strains.</title>
        <authorList>
            <person name="Brooks B."/>
            <person name="Olm M.R."/>
            <person name="Firek B.A."/>
            <person name="Baker R."/>
            <person name="Thomas B.C."/>
            <person name="Morowitz M.J."/>
            <person name="Banfield J.F."/>
        </authorList>
    </citation>
    <scope>NUCLEOTIDE SEQUENCE [LARGE SCALE GENOMIC DNA]</scope>
    <source>
        <strain evidence="2">S2_003_000_R2_11</strain>
    </source>
</reference>
<proteinExistence type="predicted"/>
<accession>A0A2W5SKS4</accession>
<comment type="caution">
    <text evidence="2">The sequence shown here is derived from an EMBL/GenBank/DDBJ whole genome shotgun (WGS) entry which is preliminary data.</text>
</comment>
<name>A0A2W5SKS4_CERSP</name>
<evidence type="ECO:0000313" key="3">
    <source>
        <dbReference type="Proteomes" id="UP000248975"/>
    </source>
</evidence>
<organism evidence="2 3">
    <name type="scientific">Cereibacter sphaeroides</name>
    <name type="common">Rhodobacter sphaeroides</name>
    <dbReference type="NCBI Taxonomy" id="1063"/>
    <lineage>
        <taxon>Bacteria</taxon>
        <taxon>Pseudomonadati</taxon>
        <taxon>Pseudomonadota</taxon>
        <taxon>Alphaproteobacteria</taxon>
        <taxon>Rhodobacterales</taxon>
        <taxon>Paracoccaceae</taxon>
        <taxon>Cereibacter</taxon>
    </lineage>
</organism>
<dbReference type="EMBL" id="QFQS01000001">
    <property type="protein sequence ID" value="PZQ99915.1"/>
    <property type="molecule type" value="Genomic_DNA"/>
</dbReference>
<keyword evidence="1" id="KW-1133">Transmembrane helix</keyword>
<gene>
    <name evidence="2" type="ORF">DI533_04595</name>
</gene>
<feature type="transmembrane region" description="Helical" evidence="1">
    <location>
        <begin position="74"/>
        <end position="97"/>
    </location>
</feature>
<evidence type="ECO:0000256" key="1">
    <source>
        <dbReference type="SAM" id="Phobius"/>
    </source>
</evidence>